<organism evidence="9">
    <name type="scientific">Blastobotrys adeninivorans</name>
    <name type="common">Yeast</name>
    <name type="synonym">Arxula adeninivorans</name>
    <dbReference type="NCBI Taxonomy" id="409370"/>
    <lineage>
        <taxon>Eukaryota</taxon>
        <taxon>Fungi</taxon>
        <taxon>Dikarya</taxon>
        <taxon>Ascomycota</taxon>
        <taxon>Saccharomycotina</taxon>
        <taxon>Dipodascomycetes</taxon>
        <taxon>Dipodascales</taxon>
        <taxon>Trichomonascaceae</taxon>
        <taxon>Blastobotrys</taxon>
    </lineage>
</organism>
<evidence type="ECO:0000256" key="1">
    <source>
        <dbReference type="ARBA" id="ARBA00004123"/>
    </source>
</evidence>
<dbReference type="InterPro" id="IPR007219">
    <property type="entry name" value="XnlR_reg_dom"/>
</dbReference>
<keyword evidence="2" id="KW-0479">Metal-binding</keyword>
<feature type="domain" description="Zn(2)-C6 fungal-type" evidence="8">
    <location>
        <begin position="34"/>
        <end position="63"/>
    </location>
</feature>
<accession>A0A060T9N2</accession>
<feature type="region of interest" description="Disordered" evidence="7">
    <location>
        <begin position="656"/>
        <end position="699"/>
    </location>
</feature>
<keyword evidence="4" id="KW-0238">DNA-binding</keyword>
<feature type="compositionally biased region" description="Polar residues" evidence="7">
    <location>
        <begin position="666"/>
        <end position="684"/>
    </location>
</feature>
<keyword evidence="5" id="KW-0804">Transcription</keyword>
<dbReference type="GO" id="GO:0005634">
    <property type="term" value="C:nucleus"/>
    <property type="evidence" value="ECO:0007669"/>
    <property type="project" value="UniProtKB-SubCell"/>
</dbReference>
<dbReference type="InterPro" id="IPR001138">
    <property type="entry name" value="Zn2Cys6_DnaBD"/>
</dbReference>
<feature type="region of interest" description="Disordered" evidence="7">
    <location>
        <begin position="120"/>
        <end position="142"/>
    </location>
</feature>
<dbReference type="PROSITE" id="PS50048">
    <property type="entry name" value="ZN2_CY6_FUNGAL_2"/>
    <property type="match status" value="1"/>
</dbReference>
<dbReference type="InterPro" id="IPR051711">
    <property type="entry name" value="Stress_Response_Reg"/>
</dbReference>
<dbReference type="SMART" id="SM00906">
    <property type="entry name" value="Fungal_trans"/>
    <property type="match status" value="1"/>
</dbReference>
<dbReference type="SMART" id="SM00066">
    <property type="entry name" value="GAL4"/>
    <property type="match status" value="1"/>
</dbReference>
<dbReference type="PhylomeDB" id="A0A060T9N2"/>
<dbReference type="GO" id="GO:0000981">
    <property type="term" value="F:DNA-binding transcription factor activity, RNA polymerase II-specific"/>
    <property type="evidence" value="ECO:0007669"/>
    <property type="project" value="InterPro"/>
</dbReference>
<dbReference type="Pfam" id="PF04082">
    <property type="entry name" value="Fungal_trans"/>
    <property type="match status" value="1"/>
</dbReference>
<evidence type="ECO:0000256" key="3">
    <source>
        <dbReference type="ARBA" id="ARBA00023015"/>
    </source>
</evidence>
<dbReference type="PANTHER" id="PTHR47540">
    <property type="entry name" value="THIAMINE REPRESSIBLE GENES REGULATORY PROTEIN THI5"/>
    <property type="match status" value="1"/>
</dbReference>
<dbReference type="GO" id="GO:0008270">
    <property type="term" value="F:zinc ion binding"/>
    <property type="evidence" value="ECO:0007669"/>
    <property type="project" value="InterPro"/>
</dbReference>
<dbReference type="GO" id="GO:0045944">
    <property type="term" value="P:positive regulation of transcription by RNA polymerase II"/>
    <property type="evidence" value="ECO:0007669"/>
    <property type="project" value="TreeGrafter"/>
</dbReference>
<evidence type="ECO:0000313" key="9">
    <source>
        <dbReference type="EMBL" id="CDP35906.1"/>
    </source>
</evidence>
<evidence type="ECO:0000256" key="4">
    <source>
        <dbReference type="ARBA" id="ARBA00023125"/>
    </source>
</evidence>
<evidence type="ECO:0000256" key="7">
    <source>
        <dbReference type="SAM" id="MobiDB-lite"/>
    </source>
</evidence>
<dbReference type="PROSITE" id="PS00463">
    <property type="entry name" value="ZN2_CY6_FUNGAL_1"/>
    <property type="match status" value="1"/>
</dbReference>
<comment type="subcellular location">
    <subcellularLocation>
        <location evidence="1">Nucleus</location>
    </subcellularLocation>
</comment>
<dbReference type="AlphaFoldDB" id="A0A060T9N2"/>
<gene>
    <name evidence="9" type="ORF">GNLVRS02_ARAD1B00462g</name>
</gene>
<evidence type="ECO:0000259" key="8">
    <source>
        <dbReference type="PROSITE" id="PS50048"/>
    </source>
</evidence>
<protein>
    <submittedName>
        <fullName evidence="9">ARAD1B00462p</fullName>
    </submittedName>
</protein>
<dbReference type="CDD" id="cd00067">
    <property type="entry name" value="GAL4"/>
    <property type="match status" value="1"/>
</dbReference>
<dbReference type="CDD" id="cd12148">
    <property type="entry name" value="fungal_TF_MHR"/>
    <property type="match status" value="1"/>
</dbReference>
<sequence>MSKRRADEMGGSDSQSSPTGPSNPPKTRIRVARACVRCKTKKTKCDGQTPCGACKKYGLRCEYGPAVSAARGSDSSIPSSSASSALLGSNPKFLAALLGANRDGLSSALLSALSHQGIGANGSSSGGPHAPGPSGSTSSLDSDESMNFISQILGYDLPEQAHNRNRYCRKYHSIMLSRAFGRRLRNDLSSQGQAAATLPRIQCYGWNMSGMHYLRHRSVPPPTVYLEGPVETFLLQYYFDHINPMFAILHKPIFMKQYEAYRATSDRSQCRLFVAIMYVACALAMRFAEVHGTRQFRPGLEEELFSDGFSALQTYAFEWEAPDIVQGFLLATVYLRTCHRQSATWSALGQALRLAYGMGMMRRGVFRPRTGYDKLKYERIFWSCYTMDRLFSLDLGRSPFFREEEITLPFPDDYVDDGWITPFAYGMLGLARVISKLPFDPVGGGETAPTVFRAVYHDLLAWNANMDARFGLGSDVSLTGKSSTLNPALTCHLRLHYHDTVMTVFQMTMFGMIGATHLEASVHSSDVEALVSAAVGTITAVETLERTEGKLNTPWYLILMNVYNACVALQIASYAGYANLAPRITSAIRLVDTLAADGRFAMAKEAQWSLRSLNHSLLMKFRETVDGIHVAGTEHGDSDVNRRHFAAMGLYDLQGNVKSPEESARTDTSSGTPGDHVQTPSQHGPPQHLQGPVGARSGENAPYVTASEAALDPQNFYSTTNEFWAPQAQGSIEWLQDWDFDAPRDYF</sequence>
<proteinExistence type="predicted"/>
<dbReference type="GO" id="GO:0043565">
    <property type="term" value="F:sequence-specific DNA binding"/>
    <property type="evidence" value="ECO:0007669"/>
    <property type="project" value="TreeGrafter"/>
</dbReference>
<dbReference type="EMBL" id="HG937692">
    <property type="protein sequence ID" value="CDP35906.1"/>
    <property type="molecule type" value="Genomic_DNA"/>
</dbReference>
<dbReference type="PANTHER" id="PTHR47540:SF2">
    <property type="entry name" value="ZN(II)2CYS6 TRANSCRIPTION FACTOR (EUROFUNG)"/>
    <property type="match status" value="1"/>
</dbReference>
<evidence type="ECO:0000256" key="2">
    <source>
        <dbReference type="ARBA" id="ARBA00022723"/>
    </source>
</evidence>
<reference evidence="9" key="2">
    <citation type="submission" date="2014-06" db="EMBL/GenBank/DDBJ databases">
        <title>The complete genome of Blastobotrys (Arxula) adeninivorans LS3 - a yeast of biotechnological interest.</title>
        <authorList>
            <person name="Kunze G."/>
            <person name="Gaillardin C."/>
            <person name="Czernicka M."/>
            <person name="Durrens P."/>
            <person name="Martin T."/>
            <person name="Boer E."/>
            <person name="Gabaldon T."/>
            <person name="Cruz J."/>
            <person name="Talla E."/>
            <person name="Marck C."/>
            <person name="Goffeau A."/>
            <person name="Barbe V."/>
            <person name="Baret P."/>
            <person name="Baronian K."/>
            <person name="Beier S."/>
            <person name="Bleykasten C."/>
            <person name="Bode R."/>
            <person name="Casaregola S."/>
            <person name="Despons L."/>
            <person name="Fairhead C."/>
            <person name="Giersberg M."/>
            <person name="Gierski P."/>
            <person name="Hahnel U."/>
            <person name="Hartmann A."/>
            <person name="Jankowska D."/>
            <person name="Jubin C."/>
            <person name="Jung P."/>
            <person name="Lafontaine I."/>
            <person name="Leh-Louis V."/>
            <person name="Lemaire M."/>
            <person name="Marcet-Houben M."/>
            <person name="Mascher M."/>
            <person name="Morel G."/>
            <person name="Richard G.-F."/>
            <person name="Riechen J."/>
            <person name="Sacerdot C."/>
            <person name="Sarkar A."/>
            <person name="Savel G."/>
            <person name="Schacherer J."/>
            <person name="Sherman D."/>
            <person name="Straub M.-L."/>
            <person name="Stein N."/>
            <person name="Thierry A."/>
            <person name="Trautwein-Schult A."/>
            <person name="Westhof E."/>
            <person name="Worch S."/>
            <person name="Dujon B."/>
            <person name="Souciet J.-L."/>
            <person name="Wincker P."/>
            <person name="Scholz U."/>
            <person name="Neuveglise N."/>
        </authorList>
    </citation>
    <scope>NUCLEOTIDE SEQUENCE</scope>
    <source>
        <strain evidence="9">LS3</strain>
    </source>
</reference>
<reference evidence="9" key="1">
    <citation type="submission" date="2014-02" db="EMBL/GenBank/DDBJ databases">
        <authorList>
            <person name="Genoscope - CEA"/>
        </authorList>
    </citation>
    <scope>NUCLEOTIDE SEQUENCE</scope>
    <source>
        <strain evidence="9">LS3</strain>
    </source>
</reference>
<feature type="region of interest" description="Disordered" evidence="7">
    <location>
        <begin position="1"/>
        <end position="28"/>
    </location>
</feature>
<keyword evidence="3" id="KW-0805">Transcription regulation</keyword>
<dbReference type="InterPro" id="IPR036864">
    <property type="entry name" value="Zn2-C6_fun-type_DNA-bd_sf"/>
</dbReference>
<dbReference type="GO" id="GO:0006351">
    <property type="term" value="P:DNA-templated transcription"/>
    <property type="evidence" value="ECO:0007669"/>
    <property type="project" value="InterPro"/>
</dbReference>
<dbReference type="Pfam" id="PF00172">
    <property type="entry name" value="Zn_clus"/>
    <property type="match status" value="1"/>
</dbReference>
<dbReference type="SUPFAM" id="SSF57701">
    <property type="entry name" value="Zn2/Cys6 DNA-binding domain"/>
    <property type="match status" value="1"/>
</dbReference>
<evidence type="ECO:0000256" key="6">
    <source>
        <dbReference type="ARBA" id="ARBA00023242"/>
    </source>
</evidence>
<evidence type="ECO:0000256" key="5">
    <source>
        <dbReference type="ARBA" id="ARBA00023163"/>
    </source>
</evidence>
<dbReference type="Gene3D" id="4.10.240.10">
    <property type="entry name" value="Zn(2)-C6 fungal-type DNA-binding domain"/>
    <property type="match status" value="1"/>
</dbReference>
<keyword evidence="6" id="KW-0539">Nucleus</keyword>
<name>A0A060T9N2_BLAAD</name>
<feature type="compositionally biased region" description="Low complexity" evidence="7">
    <location>
        <begin position="122"/>
        <end position="140"/>
    </location>
</feature>